<dbReference type="Proteomes" id="UP000182235">
    <property type="component" value="Unassembled WGS sequence"/>
</dbReference>
<organism evidence="1 2">
    <name type="scientific">Emergomyces pasteurianus Ep9510</name>
    <dbReference type="NCBI Taxonomy" id="1447872"/>
    <lineage>
        <taxon>Eukaryota</taxon>
        <taxon>Fungi</taxon>
        <taxon>Dikarya</taxon>
        <taxon>Ascomycota</taxon>
        <taxon>Pezizomycotina</taxon>
        <taxon>Eurotiomycetes</taxon>
        <taxon>Eurotiomycetidae</taxon>
        <taxon>Onygenales</taxon>
        <taxon>Ajellomycetaceae</taxon>
        <taxon>Emergomyces</taxon>
    </lineage>
</organism>
<gene>
    <name evidence="1" type="ORF">AJ78_02311</name>
</gene>
<name>A0A1J9QP14_9EURO</name>
<dbReference type="Pfam" id="PF11578">
    <property type="entry name" value="DUF3237"/>
    <property type="match status" value="1"/>
</dbReference>
<dbReference type="AlphaFoldDB" id="A0A1J9QP14"/>
<evidence type="ECO:0008006" key="3">
    <source>
        <dbReference type="Google" id="ProtNLM"/>
    </source>
</evidence>
<evidence type="ECO:0000313" key="1">
    <source>
        <dbReference type="EMBL" id="OJD17612.1"/>
    </source>
</evidence>
<keyword evidence="2" id="KW-1185">Reference proteome</keyword>
<dbReference type="VEuPathDB" id="FungiDB:AJ78_02311"/>
<comment type="caution">
    <text evidence="1">The sequence shown here is derived from an EMBL/GenBank/DDBJ whole genome shotgun (WGS) entry which is preliminary data.</text>
</comment>
<dbReference type="OrthoDB" id="2544694at2759"/>
<sequence>MISGSIKSESTFSPALNGVFVGQGNDYIHVDPDGKHLRLNAHGVIKTPDDATVYINYTGIVDMTPALGAILSGQSESTVTPFGNSFIHLTFETGDEKYSSLETGVWVAAGHFIYEKGNPPIVEYKVSKVVHKS</sequence>
<accession>A0A1J9QP14</accession>
<dbReference type="EMBL" id="LGRN01000061">
    <property type="protein sequence ID" value="OJD17612.1"/>
    <property type="molecule type" value="Genomic_DNA"/>
</dbReference>
<reference evidence="1 2" key="1">
    <citation type="submission" date="2015-07" db="EMBL/GenBank/DDBJ databases">
        <title>Emmonsia species relationships and genome sequence.</title>
        <authorList>
            <consortium name="The Broad Institute Genomics Platform"/>
            <person name="Cuomo C.A."/>
            <person name="Munoz J.F."/>
            <person name="Imamovic A."/>
            <person name="Priest M.E."/>
            <person name="Young S."/>
            <person name="Clay O.K."/>
            <person name="McEwen J.G."/>
        </authorList>
    </citation>
    <scope>NUCLEOTIDE SEQUENCE [LARGE SCALE GENOMIC DNA]</scope>
    <source>
        <strain evidence="1 2">UAMH 9510</strain>
    </source>
</reference>
<dbReference type="Gene3D" id="2.40.160.20">
    <property type="match status" value="1"/>
</dbReference>
<proteinExistence type="predicted"/>
<evidence type="ECO:0000313" key="2">
    <source>
        <dbReference type="Proteomes" id="UP000182235"/>
    </source>
</evidence>
<protein>
    <recommendedName>
        <fullName evidence="3">DUF3237 domain-containing protein</fullName>
    </recommendedName>
</protein>